<proteinExistence type="predicted"/>
<gene>
    <name evidence="1" type="ORF">METZ01_LOCUS32450</name>
</gene>
<evidence type="ECO:0000313" key="1">
    <source>
        <dbReference type="EMBL" id="SUZ79596.1"/>
    </source>
</evidence>
<name>A0A381QJS6_9ZZZZ</name>
<dbReference type="AlphaFoldDB" id="A0A381QJS6"/>
<reference evidence="1" key="1">
    <citation type="submission" date="2018-05" db="EMBL/GenBank/DDBJ databases">
        <authorList>
            <person name="Lanie J.A."/>
            <person name="Ng W.-L."/>
            <person name="Kazmierczak K.M."/>
            <person name="Andrzejewski T.M."/>
            <person name="Davidsen T.M."/>
            <person name="Wayne K.J."/>
            <person name="Tettelin H."/>
            <person name="Glass J.I."/>
            <person name="Rusch D."/>
            <person name="Podicherti R."/>
            <person name="Tsui H.-C.T."/>
            <person name="Winkler M.E."/>
        </authorList>
    </citation>
    <scope>NUCLEOTIDE SEQUENCE</scope>
</reference>
<organism evidence="1">
    <name type="scientific">marine metagenome</name>
    <dbReference type="NCBI Taxonomy" id="408172"/>
    <lineage>
        <taxon>unclassified sequences</taxon>
        <taxon>metagenomes</taxon>
        <taxon>ecological metagenomes</taxon>
    </lineage>
</organism>
<protein>
    <submittedName>
        <fullName evidence="1">Uncharacterized protein</fullName>
    </submittedName>
</protein>
<sequence length="64" mass="7952">MKKIRLSVKFSNYDKAKVYEYLLMQIFLVRYQHLQLKTFCEQKLDHSKSQFARFEYLQVIIFRV</sequence>
<dbReference type="EMBL" id="UINC01001393">
    <property type="protein sequence ID" value="SUZ79596.1"/>
    <property type="molecule type" value="Genomic_DNA"/>
</dbReference>
<accession>A0A381QJS6</accession>